<reference evidence="7 9" key="1">
    <citation type="submission" date="2020-11" db="EMBL/GenBank/DDBJ databases">
        <title>Insectihabitans protaetiae gen. nov. sp. nov. and Insectihabitans allomyrinae sp. nov., isolated from larvae of Protaetia brevitarsis seulensis and Allomyrina dichotoma, respectively.</title>
        <authorList>
            <person name="Lee S.D."/>
            <person name="Byeon Y.-S."/>
            <person name="Kim S.-M."/>
            <person name="Yang H.L."/>
            <person name="Kim I.S."/>
        </authorList>
    </citation>
    <scope>NUCLEOTIDE SEQUENCE</scope>
    <source>
        <strain evidence="7">CWB-B4</strain>
        <strain evidence="6 9">CWB-B43</strain>
    </source>
</reference>
<keyword evidence="4" id="KW-0067">ATP-binding</keyword>
<keyword evidence="9" id="KW-1185">Reference proteome</keyword>
<evidence type="ECO:0000313" key="7">
    <source>
        <dbReference type="EMBL" id="MBK5174858.1"/>
    </source>
</evidence>
<evidence type="ECO:0000256" key="3">
    <source>
        <dbReference type="ARBA" id="ARBA00022806"/>
    </source>
</evidence>
<dbReference type="PANTHER" id="PTHR11070:SF59">
    <property type="entry name" value="DNA 3'-5' HELICASE"/>
    <property type="match status" value="1"/>
</dbReference>
<dbReference type="GO" id="GO:0003677">
    <property type="term" value="F:DNA binding"/>
    <property type="evidence" value="ECO:0007669"/>
    <property type="project" value="InterPro"/>
</dbReference>
<dbReference type="GO" id="GO:0000725">
    <property type="term" value="P:recombinational repair"/>
    <property type="evidence" value="ECO:0007669"/>
    <property type="project" value="TreeGrafter"/>
</dbReference>
<dbReference type="InterPro" id="IPR014016">
    <property type="entry name" value="UvrD-like_ATP-bd"/>
</dbReference>
<evidence type="ECO:0000256" key="1">
    <source>
        <dbReference type="ARBA" id="ARBA00022741"/>
    </source>
</evidence>
<feature type="domain" description="UvrD-like helicase ATP-binding" evidence="5">
    <location>
        <begin position="99"/>
        <end position="167"/>
    </location>
</feature>
<proteinExistence type="predicted"/>
<dbReference type="Gene3D" id="3.40.50.300">
    <property type="entry name" value="P-loop containing nucleotide triphosphate hydrolases"/>
    <property type="match status" value="1"/>
</dbReference>
<keyword evidence="1" id="KW-0547">Nucleotide-binding</keyword>
<dbReference type="GO" id="GO:0005524">
    <property type="term" value="F:ATP binding"/>
    <property type="evidence" value="ECO:0007669"/>
    <property type="project" value="UniProtKB-KW"/>
</dbReference>
<evidence type="ECO:0000313" key="6">
    <source>
        <dbReference type="EMBL" id="MBK5071549.1"/>
    </source>
</evidence>
<comment type="caution">
    <text evidence="7">The sequence shown here is derived from an EMBL/GenBank/DDBJ whole genome shotgun (WGS) entry which is preliminary data.</text>
</comment>
<evidence type="ECO:0000313" key="8">
    <source>
        <dbReference type="Proteomes" id="UP000807542"/>
    </source>
</evidence>
<evidence type="ECO:0000259" key="5">
    <source>
        <dbReference type="Pfam" id="PF00580"/>
    </source>
</evidence>
<organism evidence="7 8">
    <name type="scientific">Limnobaculum xujianqingii</name>
    <dbReference type="NCBI Taxonomy" id="2738837"/>
    <lineage>
        <taxon>Bacteria</taxon>
        <taxon>Pseudomonadati</taxon>
        <taxon>Pseudomonadota</taxon>
        <taxon>Gammaproteobacteria</taxon>
        <taxon>Enterobacterales</taxon>
        <taxon>Budviciaceae</taxon>
        <taxon>Limnobaculum</taxon>
    </lineage>
</organism>
<protein>
    <submittedName>
        <fullName evidence="7">UvrD-helicase domain-containing protein</fullName>
    </submittedName>
</protein>
<keyword evidence="2" id="KW-0378">Hydrolase</keyword>
<accession>A0A9D7FQ65</accession>
<dbReference type="PANTHER" id="PTHR11070">
    <property type="entry name" value="UVRD / RECB / PCRA DNA HELICASE FAMILY MEMBER"/>
    <property type="match status" value="1"/>
</dbReference>
<dbReference type="GO" id="GO:0016787">
    <property type="term" value="F:hydrolase activity"/>
    <property type="evidence" value="ECO:0007669"/>
    <property type="project" value="UniProtKB-KW"/>
</dbReference>
<dbReference type="SUPFAM" id="SSF52540">
    <property type="entry name" value="P-loop containing nucleoside triphosphate hydrolases"/>
    <property type="match status" value="1"/>
</dbReference>
<keyword evidence="3" id="KW-0347">Helicase</keyword>
<dbReference type="GO" id="GO:0043138">
    <property type="term" value="F:3'-5' DNA helicase activity"/>
    <property type="evidence" value="ECO:0007669"/>
    <property type="project" value="TreeGrafter"/>
</dbReference>
<dbReference type="InterPro" id="IPR027417">
    <property type="entry name" value="P-loop_NTPase"/>
</dbReference>
<dbReference type="GO" id="GO:0033202">
    <property type="term" value="C:DNA helicase complex"/>
    <property type="evidence" value="ECO:0007669"/>
    <property type="project" value="TreeGrafter"/>
</dbReference>
<dbReference type="EMBL" id="JADRCP010000001">
    <property type="protein sequence ID" value="MBK5174858.1"/>
    <property type="molecule type" value="Genomic_DNA"/>
</dbReference>
<gene>
    <name evidence="7" type="ORF">I2492_00780</name>
    <name evidence="6" type="ORF">I2493_00780</name>
</gene>
<dbReference type="AlphaFoldDB" id="A0A9D7FQ65"/>
<dbReference type="Proteomes" id="UP001296969">
    <property type="component" value="Unassembled WGS sequence"/>
</dbReference>
<evidence type="ECO:0000256" key="2">
    <source>
        <dbReference type="ARBA" id="ARBA00022801"/>
    </source>
</evidence>
<evidence type="ECO:0000256" key="4">
    <source>
        <dbReference type="ARBA" id="ARBA00022840"/>
    </source>
</evidence>
<dbReference type="GO" id="GO:0005829">
    <property type="term" value="C:cytosol"/>
    <property type="evidence" value="ECO:0007669"/>
    <property type="project" value="TreeGrafter"/>
</dbReference>
<name>A0A9D7FQ65_9GAMM</name>
<dbReference type="EMBL" id="JADRCQ010000001">
    <property type="protein sequence ID" value="MBK5071549.1"/>
    <property type="molecule type" value="Genomic_DNA"/>
</dbReference>
<dbReference type="InterPro" id="IPR000212">
    <property type="entry name" value="DNA_helicase_UvrD/REP"/>
</dbReference>
<dbReference type="RefSeq" id="WP_228396895.1">
    <property type="nucleotide sequence ID" value="NZ_JADRCP010000001.1"/>
</dbReference>
<dbReference type="Pfam" id="PF00580">
    <property type="entry name" value="UvrD-helicase"/>
    <property type="match status" value="1"/>
</dbReference>
<sequence length="472" mass="52682">MPVDLISSSNKAIIIAPAGCGKTQLIVKTLQIPTCKPYLVLTHTTAGVTALFQRLKSLGIPRKKYHIATIAGWALNVAKMFPNSTSYTPPIDSPPDYPLLQQAVSYLCDTEYMHDLLRSSYSRVLVDEYQDCSVTQHSLIQSLSKSLPTIVFGDPMQAIFGFNRTDPLPLWSDVIDSFSDSLLLNQPWRWNNVNKYELGQWILFVRNELSTGKLIDLNNTPKDVLFHPLSGNENLDTQKQIQIQYSLRSSIPKNESLLIIGDSRNVSSRHNFAKMSNGLEVVEPVDLRDILMASRNIDNYHGDILLEQILTISSNLMTGIDSRGIIQRLKSINAGRNRIAPSNIEILANSIVHNGLKKDILTLLIELEKMPTTKVFRRTALSVLKDALSLSISDKNKSILEAASIIREQRRSYGEKRIHSRSIGSTLLLKGLEADHVFILDATYMTAQHLYVALSRGAKSITICSQNSLIGN</sequence>
<evidence type="ECO:0000313" key="9">
    <source>
        <dbReference type="Proteomes" id="UP001296969"/>
    </source>
</evidence>
<dbReference type="Proteomes" id="UP000807542">
    <property type="component" value="Unassembled WGS sequence"/>
</dbReference>